<feature type="compositionally biased region" description="Low complexity" evidence="1">
    <location>
        <begin position="463"/>
        <end position="477"/>
    </location>
</feature>
<feature type="compositionally biased region" description="Basic and acidic residues" evidence="1">
    <location>
        <begin position="359"/>
        <end position="369"/>
    </location>
</feature>
<proteinExistence type="predicted"/>
<gene>
    <name evidence="2" type="ORF">EVJ58_g10358</name>
</gene>
<sequence length="563" mass="62139">MSHAREFTFLERIKRTTKRQDYVVPRMPKIKVRRTRTQRAPRSADSENVKKARRDRKAAVNAAIEEAQEEMWRRAEEMATALPGKKKADFYYRLILQRPTFTLATRRVNKWNAFLHGEVTKRNNELEPGAERYRSSDLVGELREQWNGMTERQKKEVTKEYVKELQELRDTKKYASQNTQRGAFHDARETISAVIVALLNMFARTGVQAMLVTTRGQPDDWSKPHVFYTSDAIPEFFNLFTKCTLSQFVTRLEAYIVSGVSAVISNHKERLLKAKADLAKLVLEKLNAVAPVRIAQMNYKNIDEALTRRHGIILRGYPPGISFCSPSKLPGLHEVELITAAWQSGTTHWYKMTADEHTAWKTGRPESSENTRAPAPTEDSDDEEERPLAEVVAQASGSTDNPVIRPPAFPASTTSSTPSAPPPASTAPPAASTTSTPASALTAGTVPPASAPPSATPPPSPSLPTTTTSPIPAATPTTLPPSTPPRAEVSQASVLVDSTVDNQPVPHPPTVDSEPAAHPPTGDSNTVGSKRAAPPADKSKPVKTREEVPREGRLRRLCDVPHR</sequence>
<dbReference type="Proteomes" id="UP000298390">
    <property type="component" value="Unassembled WGS sequence"/>
</dbReference>
<feature type="compositionally biased region" description="Pro residues" evidence="1">
    <location>
        <begin position="449"/>
        <end position="462"/>
    </location>
</feature>
<comment type="caution">
    <text evidence="2">The sequence shown here is derived from an EMBL/GenBank/DDBJ whole genome shotgun (WGS) entry which is preliminary data.</text>
</comment>
<protein>
    <submittedName>
        <fullName evidence="2">Uncharacterized protein</fullName>
    </submittedName>
</protein>
<dbReference type="AlphaFoldDB" id="A0A4Y9XR10"/>
<dbReference type="STRING" id="34475.A0A4Y9XR10"/>
<evidence type="ECO:0000313" key="3">
    <source>
        <dbReference type="Proteomes" id="UP000298390"/>
    </source>
</evidence>
<evidence type="ECO:0000313" key="2">
    <source>
        <dbReference type="EMBL" id="TFY51827.1"/>
    </source>
</evidence>
<name>A0A4Y9XR10_9APHY</name>
<accession>A0A4Y9XR10</accession>
<organism evidence="2 3">
    <name type="scientific">Rhodofomes roseus</name>
    <dbReference type="NCBI Taxonomy" id="34475"/>
    <lineage>
        <taxon>Eukaryota</taxon>
        <taxon>Fungi</taxon>
        <taxon>Dikarya</taxon>
        <taxon>Basidiomycota</taxon>
        <taxon>Agaricomycotina</taxon>
        <taxon>Agaricomycetes</taxon>
        <taxon>Polyporales</taxon>
        <taxon>Rhodofomes</taxon>
    </lineage>
</organism>
<dbReference type="EMBL" id="SEKV01001098">
    <property type="protein sequence ID" value="TFY51827.1"/>
    <property type="molecule type" value="Genomic_DNA"/>
</dbReference>
<feature type="region of interest" description="Disordered" evidence="1">
    <location>
        <begin position="359"/>
        <end position="563"/>
    </location>
</feature>
<evidence type="ECO:0000256" key="1">
    <source>
        <dbReference type="SAM" id="MobiDB-lite"/>
    </source>
</evidence>
<feature type="compositionally biased region" description="Low complexity" evidence="1">
    <location>
        <begin position="427"/>
        <end position="448"/>
    </location>
</feature>
<feature type="compositionally biased region" description="Basic and acidic residues" evidence="1">
    <location>
        <begin position="537"/>
        <end position="563"/>
    </location>
</feature>
<reference evidence="2 3" key="1">
    <citation type="submission" date="2019-01" db="EMBL/GenBank/DDBJ databases">
        <title>Genome sequencing of the rare red list fungi Fomitopsis rosea.</title>
        <authorList>
            <person name="Buettner E."/>
            <person name="Kellner H."/>
        </authorList>
    </citation>
    <scope>NUCLEOTIDE SEQUENCE [LARGE SCALE GENOMIC DNA]</scope>
    <source>
        <strain evidence="2 3">DSM 105464</strain>
    </source>
</reference>
<feature type="region of interest" description="Disordered" evidence="1">
    <location>
        <begin position="34"/>
        <end position="55"/>
    </location>
</feature>